<proteinExistence type="predicted"/>
<dbReference type="GO" id="GO:0006955">
    <property type="term" value="P:immune response"/>
    <property type="evidence" value="ECO:0007669"/>
    <property type="project" value="InterPro"/>
</dbReference>
<dbReference type="SMART" id="SM00560">
    <property type="entry name" value="LamGL"/>
    <property type="match status" value="6"/>
</dbReference>
<name>A0A918LIV0_9PSEU</name>
<evidence type="ECO:0000256" key="2">
    <source>
        <dbReference type="ARBA" id="ARBA00023157"/>
    </source>
</evidence>
<keyword evidence="2" id="KW-1015">Disulfide bond</keyword>
<keyword evidence="1" id="KW-0732">Signal</keyword>
<dbReference type="InterPro" id="IPR042837">
    <property type="entry name" value="PTX3"/>
</dbReference>
<dbReference type="InterPro" id="IPR006558">
    <property type="entry name" value="LamG-like"/>
</dbReference>
<evidence type="ECO:0000313" key="4">
    <source>
        <dbReference type="EMBL" id="GGS58078.1"/>
    </source>
</evidence>
<evidence type="ECO:0000313" key="5">
    <source>
        <dbReference type="Proteomes" id="UP000660680"/>
    </source>
</evidence>
<reference evidence="4" key="1">
    <citation type="journal article" date="2014" name="Int. J. Syst. Evol. Microbiol.">
        <title>Complete genome sequence of Corynebacterium casei LMG S-19264T (=DSM 44701T), isolated from a smear-ripened cheese.</title>
        <authorList>
            <consortium name="US DOE Joint Genome Institute (JGI-PGF)"/>
            <person name="Walter F."/>
            <person name="Albersmeier A."/>
            <person name="Kalinowski J."/>
            <person name="Ruckert C."/>
        </authorList>
    </citation>
    <scope>NUCLEOTIDE SEQUENCE</scope>
    <source>
        <strain evidence="4">JCM 3276</strain>
    </source>
</reference>
<feature type="domain" description="LamG-like jellyroll fold" evidence="3">
    <location>
        <begin position="1198"/>
        <end position="1337"/>
    </location>
</feature>
<feature type="domain" description="LamG-like jellyroll fold" evidence="3">
    <location>
        <begin position="1857"/>
        <end position="1996"/>
    </location>
</feature>
<keyword evidence="5" id="KW-1185">Reference proteome</keyword>
<feature type="domain" description="LamG-like jellyroll fold" evidence="3">
    <location>
        <begin position="1409"/>
        <end position="1561"/>
    </location>
</feature>
<feature type="domain" description="LamG-like jellyroll fold" evidence="3">
    <location>
        <begin position="762"/>
        <end position="907"/>
    </location>
</feature>
<gene>
    <name evidence="4" type="ORF">GCM10010171_61440</name>
</gene>
<accession>A0A918LIV0</accession>
<evidence type="ECO:0000259" key="3">
    <source>
        <dbReference type="SMART" id="SM00560"/>
    </source>
</evidence>
<dbReference type="InterPro" id="IPR013320">
    <property type="entry name" value="ConA-like_dom_sf"/>
</dbReference>
<dbReference type="Proteomes" id="UP000660680">
    <property type="component" value="Unassembled WGS sequence"/>
</dbReference>
<dbReference type="PANTHER" id="PTHR46943:SF1">
    <property type="entry name" value="PENTRAXIN-RELATED PROTEIN PTX3"/>
    <property type="match status" value="1"/>
</dbReference>
<feature type="domain" description="LamG-like jellyroll fold" evidence="3">
    <location>
        <begin position="1646"/>
        <end position="1786"/>
    </location>
</feature>
<evidence type="ECO:0000256" key="1">
    <source>
        <dbReference type="ARBA" id="ARBA00022729"/>
    </source>
</evidence>
<dbReference type="SUPFAM" id="SSF49899">
    <property type="entry name" value="Concanavalin A-like lectins/glucanases"/>
    <property type="match status" value="6"/>
</dbReference>
<protein>
    <recommendedName>
        <fullName evidence="3">LamG-like jellyroll fold domain-containing protein</fullName>
    </recommendedName>
</protein>
<dbReference type="Gene3D" id="2.60.120.200">
    <property type="match status" value="6"/>
</dbReference>
<reference evidence="4" key="2">
    <citation type="submission" date="2020-09" db="EMBL/GenBank/DDBJ databases">
        <authorList>
            <person name="Sun Q."/>
            <person name="Ohkuma M."/>
        </authorList>
    </citation>
    <scope>NUCLEOTIDE SEQUENCE</scope>
    <source>
        <strain evidence="4">JCM 3276</strain>
    </source>
</reference>
<dbReference type="Pfam" id="PF13385">
    <property type="entry name" value="Laminin_G_3"/>
    <property type="match status" value="6"/>
</dbReference>
<feature type="domain" description="LamG-like jellyroll fold" evidence="3">
    <location>
        <begin position="980"/>
        <end position="1122"/>
    </location>
</feature>
<organism evidence="4 5">
    <name type="scientific">Actinokineospora fastidiosa</name>
    <dbReference type="NCBI Taxonomy" id="1816"/>
    <lineage>
        <taxon>Bacteria</taxon>
        <taxon>Bacillati</taxon>
        <taxon>Actinomycetota</taxon>
        <taxon>Actinomycetes</taxon>
        <taxon>Pseudonocardiales</taxon>
        <taxon>Pseudonocardiaceae</taxon>
        <taxon>Actinokineospora</taxon>
    </lineage>
</organism>
<comment type="caution">
    <text evidence="4">The sequence shown here is derived from an EMBL/GenBank/DDBJ whole genome shotgun (WGS) entry which is preliminary data.</text>
</comment>
<dbReference type="EMBL" id="BMRB01000009">
    <property type="protein sequence ID" value="GGS58078.1"/>
    <property type="molecule type" value="Genomic_DNA"/>
</dbReference>
<sequence length="2258" mass="239480">MKTRRKAGRLGVPVGTPLPAKLALTALALALIADLVIALTPSPERVVGEPVAQAQDAATALLAARNQGSRVEVLAARTETRTVFAEPDGTLSAEIGLVPTRVRKGADWVTPDTALVRGDGLRPAATTADVRFAAGADEPLVRLGGDSAHVELTWPGRLPEPRVDGAEATYPDVLPGVDLVMTATLDGYTQHLVVKDREAAKSPALRAVRFGMKTYGVTLRDEGIAGLQAYDRDGDLVFAAPTAVMWDSAKRAAESRLQHGAVVAVDLTADTLTLRPDQSMLDDPDTVFPVIIDPDMRTVNKTGWTTVYDDGTTSMREGTHWNGANSEPEEKGYVPSPSARVGRAYGRNLVTRSFFQFDTSFVGSSQVLGVQLKAAVAYGPSCSYNTQQHRLYVASSGIGAGTNWNNQPSGTAAGTSAVPSVWDSCQGYRHVGFSAPSVNPNGSSTYFLRAVDESDQNAWRKYVPAEFKLEVRYNGIPGYPTNRHTVPDVKTCARCAGKYYTGDSSLQLKATLSDPDGDQVEPEWDIYYNGVKTTDWDNPLQGSGTVATKTIDLTARHGESVSWYVRARDSAGATSGFIGGVQRDFYVDRYAPYQKPTVYSALYPADNAWHGGPGVAATFGFGPGASKPDEWDDDIAGYYYGWSDPPTQWVDAVELGRGAQTPPLTPPGDGPQDLYVQSADRAGNRSPMAVHHFYVRPGNGPLAHWPLESDAEDTAYLGARDGVVVGDPDYTAAAVGSGIHLDGTGNQHATAPTALPTSLGHTVSAWVRLDESSGVPRIAVSQSGQNLPGFALGYRPKVPGDAAQGGFWAFGGGISDVAQGESDWVLSTLPAQAGAWTHITGVRDTVNNQARIYVNGSLAGTRSWTHPTWSAGGEVSIGRVWRDGQWADPWRGGIDEVKLYDRELTEAEIKAAVSRDNVRVAHWKFDEVEGTTAANEAAGGEALVLQPGASFGSGGAVDRAMFTTLPGAATTAGPMLRTDGAYTVTAWAKFTGELADDRSYGVVSQAGQTGSAFLLGIRGRQWKFVTTKADGDVSGWASSPASAVGAVDLNDWTHLAAVHDPAAGVATLYVDGHKVGETPITAAWNATGALNIGRSQWGGAWVDRWTGGIDEVRLYSRVLGADEIQGIVSGDAVDLAQWRLDGDAADADPQRGLNGIPSTTGLDWTGGQSSAPSHTDLAVRLDGTSGHIAAPHVVDTSRSFSVAAWVKPDTASGGGAVLSQDGELTPSFGLFAGGDGRWNFSTYEHTLPRGGVRDTVRGSAVQAGVWSHVVAVYDADVQLMQLYVNGVQVGSSVRTTTASAGTGGFQIGRSKSERGYLAYFAGAIDDVSVHSRALFADEIRVMSGRDTALVHHLAFEEPSGTRAGDSAGARAATLTGGVAHVPGRLGNGLSFDGATGVAATTGVDLRTDDSFTVSGWVYLPDTVQCDFGEHDVCIRSAISLDGPAKSKFRLGHVASREFPYGRWTFELPEASGETEVTKASVSTETADFGSWVHLVGVYNVQTGKTWIYVNGDRQGDGTLETKWHSEGGLVAGRGKSAGAVGEYWPGKVDDVRVYAGAFDKPRVESLYGGFPPSVDENLPAELPTPKNHWLFDELDGTTVADVRPGAQTATMHGGAERIGGRAGKAGWFDGTTGYAQTAAPALDTARDFSVAAWTYLTTTTGGNRTVVAQDGNRASAFMLQFNGATKKWAVLVPRLDQDNPPVAVLTSEKQAHISEWSHLVVTYTAASRQLRLYVDGHLAGAMTDVTPFASSGPMTFGRSKWNGQNTDFYARGVDDVRTFSRSLGAGEVSRLHADAPAASMSYWKLDSTTDDSYWRQNYLTLSPTGTSYVPGVHDAALALDGVTGSAVARYTAASLKSSFSVAAWVRLDNVDRTQTILSQDGLRTSGFVLQYRHEARRWAFGIPDSDSDDHELRYAGSAGPAVAGEWTHLAGVYDGSARQLRLYVNGALSGVTDNVVSWWLNGPAVIGRGKVNGQPAHLMDGTVDEVLSWMGVTTPEHVANLATWPAPPQGQLGRFVDDEGNRYTASTGDSVRPGFHFETPMGVPAQDGPNTVMLHGCRDAVGDFTSTDPACAGQQVVGQVGRVYSVKPTNIPTLPLHRCVAADQRRFDAHACDGATSDGLLGHVPAYAALARYGHRVPHWEHHETIHGAPPGHAAVGVVSFVSLVEQAGTTRLFSCRDGEDVFSSVDPACEGKRVLGGIGWVWTAPLSAPDATTLRRCGAPGTLFVSVEQDCEARPLDRVLGHAARSVPVVTAQFPSA</sequence>
<dbReference type="PANTHER" id="PTHR46943">
    <property type="entry name" value="PENTRAXIN-RELATED PROTEIN PTX3"/>
    <property type="match status" value="1"/>
</dbReference>